<dbReference type="Pfam" id="PF23177">
    <property type="entry name" value="bHLH_IRO3"/>
    <property type="match status" value="1"/>
</dbReference>
<evidence type="ECO:0000256" key="1">
    <source>
        <dbReference type="ARBA" id="ARBA00004123"/>
    </source>
</evidence>
<keyword evidence="5" id="KW-0539">Nucleus</keyword>
<comment type="caution">
    <text evidence="9">The sequence shown here is derived from an EMBL/GenBank/DDBJ whole genome shotgun (WGS) entry which is preliminary data.</text>
</comment>
<dbReference type="Proteomes" id="UP000593562">
    <property type="component" value="Unassembled WGS sequence"/>
</dbReference>
<feature type="coiled-coil region" evidence="6">
    <location>
        <begin position="81"/>
        <end position="129"/>
    </location>
</feature>
<gene>
    <name evidence="9" type="ORF">HS088_TW15G00189</name>
</gene>
<dbReference type="EMBL" id="JAAARO010000015">
    <property type="protein sequence ID" value="KAF5734697.1"/>
    <property type="molecule type" value="Genomic_DNA"/>
</dbReference>
<name>A0A7J7CKU3_TRIWF</name>
<reference evidence="9 10" key="1">
    <citation type="journal article" date="2020" name="Nat. Commun.">
        <title>Genome of Tripterygium wilfordii and identification of cytochrome P450 involved in triptolide biosynthesis.</title>
        <authorList>
            <person name="Tu L."/>
            <person name="Su P."/>
            <person name="Zhang Z."/>
            <person name="Gao L."/>
            <person name="Wang J."/>
            <person name="Hu T."/>
            <person name="Zhou J."/>
            <person name="Zhang Y."/>
            <person name="Zhao Y."/>
            <person name="Liu Y."/>
            <person name="Song Y."/>
            <person name="Tong Y."/>
            <person name="Lu Y."/>
            <person name="Yang J."/>
            <person name="Xu C."/>
            <person name="Jia M."/>
            <person name="Peters R.J."/>
            <person name="Huang L."/>
            <person name="Gao W."/>
        </authorList>
    </citation>
    <scope>NUCLEOTIDE SEQUENCE [LARGE SCALE GENOMIC DNA]</scope>
    <source>
        <strain evidence="10">cv. XIE 37</strain>
        <tissue evidence="9">Leaf</tissue>
    </source>
</reference>
<evidence type="ECO:0000313" key="10">
    <source>
        <dbReference type="Proteomes" id="UP000593562"/>
    </source>
</evidence>
<keyword evidence="4" id="KW-0804">Transcription</keyword>
<dbReference type="GO" id="GO:0003677">
    <property type="term" value="F:DNA binding"/>
    <property type="evidence" value="ECO:0007669"/>
    <property type="project" value="UniProtKB-KW"/>
</dbReference>
<dbReference type="GO" id="GO:0005634">
    <property type="term" value="C:nucleus"/>
    <property type="evidence" value="ECO:0007669"/>
    <property type="project" value="UniProtKB-SubCell"/>
</dbReference>
<evidence type="ECO:0000256" key="7">
    <source>
        <dbReference type="SAM" id="MobiDB-lite"/>
    </source>
</evidence>
<dbReference type="PANTHER" id="PTHR47075">
    <property type="entry name" value="TRANSCRIPTION FACTOR BHLH47"/>
    <property type="match status" value="1"/>
</dbReference>
<evidence type="ECO:0000256" key="3">
    <source>
        <dbReference type="ARBA" id="ARBA00023125"/>
    </source>
</evidence>
<accession>A0A7J7CKU3</accession>
<dbReference type="InterPro" id="IPR011598">
    <property type="entry name" value="bHLH_dom"/>
</dbReference>
<dbReference type="Gene3D" id="4.10.280.10">
    <property type="entry name" value="Helix-loop-helix DNA-binding domain"/>
    <property type="match status" value="1"/>
</dbReference>
<dbReference type="FunCoup" id="A0A7J7CKU3">
    <property type="interactions" value="474"/>
</dbReference>
<dbReference type="PROSITE" id="PS50888">
    <property type="entry name" value="BHLH"/>
    <property type="match status" value="1"/>
</dbReference>
<dbReference type="CDD" id="cd11446">
    <property type="entry name" value="bHLH_AtILR3_like"/>
    <property type="match status" value="1"/>
</dbReference>
<evidence type="ECO:0000259" key="8">
    <source>
        <dbReference type="PROSITE" id="PS50888"/>
    </source>
</evidence>
<dbReference type="InParanoid" id="A0A7J7CKU3"/>
<evidence type="ECO:0000256" key="5">
    <source>
        <dbReference type="ARBA" id="ARBA00023242"/>
    </source>
</evidence>
<dbReference type="AlphaFoldDB" id="A0A7J7CKU3"/>
<dbReference type="InterPro" id="IPR057075">
    <property type="entry name" value="bHLH_IRO3"/>
</dbReference>
<sequence length="236" mass="26160">MGSEDPPSLIDEANVSEDASEARSCLSKNKGKVPKRIHKAEREKLKREHLNDLFLDLASALELTQPNNGKASILCEASRLLKDLDGQVECLRKENASLMSESHYVTTEKEELMEENSALESQIEKLQTEVEARVVQSNSNLNIPLEYQQPELRPQFPGDCLSLPTMKPGLPQPPAVFVVPLCPELPSFTASMPVSHVSKPHARYPDSTDSWPLRFLGDQHSNGCVPSSGYQVTNNL</sequence>
<proteinExistence type="predicted"/>
<protein>
    <submittedName>
        <fullName evidence="9">Transcription factor bHLH47</fullName>
    </submittedName>
</protein>
<organism evidence="9 10">
    <name type="scientific">Tripterygium wilfordii</name>
    <name type="common">Thunder God vine</name>
    <dbReference type="NCBI Taxonomy" id="458696"/>
    <lineage>
        <taxon>Eukaryota</taxon>
        <taxon>Viridiplantae</taxon>
        <taxon>Streptophyta</taxon>
        <taxon>Embryophyta</taxon>
        <taxon>Tracheophyta</taxon>
        <taxon>Spermatophyta</taxon>
        <taxon>Magnoliopsida</taxon>
        <taxon>eudicotyledons</taxon>
        <taxon>Gunneridae</taxon>
        <taxon>Pentapetalae</taxon>
        <taxon>rosids</taxon>
        <taxon>fabids</taxon>
        <taxon>Celastrales</taxon>
        <taxon>Celastraceae</taxon>
        <taxon>Tripterygium</taxon>
    </lineage>
</organism>
<evidence type="ECO:0000256" key="4">
    <source>
        <dbReference type="ARBA" id="ARBA00023163"/>
    </source>
</evidence>
<comment type="subcellular location">
    <subcellularLocation>
        <location evidence="1">Nucleus</location>
    </subcellularLocation>
</comment>
<dbReference type="InterPro" id="IPR036638">
    <property type="entry name" value="HLH_DNA-bd_sf"/>
</dbReference>
<dbReference type="OrthoDB" id="1931098at2759"/>
<dbReference type="GO" id="GO:0046983">
    <property type="term" value="F:protein dimerization activity"/>
    <property type="evidence" value="ECO:0007669"/>
    <property type="project" value="InterPro"/>
</dbReference>
<keyword evidence="6" id="KW-0175">Coiled coil</keyword>
<keyword evidence="2" id="KW-0805">Transcription regulation</keyword>
<evidence type="ECO:0000256" key="6">
    <source>
        <dbReference type="SAM" id="Coils"/>
    </source>
</evidence>
<evidence type="ECO:0000256" key="2">
    <source>
        <dbReference type="ARBA" id="ARBA00023015"/>
    </source>
</evidence>
<keyword evidence="3" id="KW-0238">DNA-binding</keyword>
<keyword evidence="10" id="KW-1185">Reference proteome</keyword>
<feature type="region of interest" description="Disordered" evidence="7">
    <location>
        <begin position="1"/>
        <end position="33"/>
    </location>
</feature>
<dbReference type="SUPFAM" id="SSF47459">
    <property type="entry name" value="HLH, helix-loop-helix DNA-binding domain"/>
    <property type="match status" value="1"/>
</dbReference>
<feature type="domain" description="BHLH" evidence="8">
    <location>
        <begin position="34"/>
        <end position="84"/>
    </location>
</feature>
<evidence type="ECO:0000313" key="9">
    <source>
        <dbReference type="EMBL" id="KAF5734697.1"/>
    </source>
</evidence>
<dbReference type="PANTHER" id="PTHR47075:SF9">
    <property type="entry name" value="TRANSCRIPTION FACTOR BHLH47"/>
    <property type="match status" value="1"/>
</dbReference>